<evidence type="ECO:0000259" key="8">
    <source>
        <dbReference type="Pfam" id="PF14748"/>
    </source>
</evidence>
<dbReference type="FunFam" id="1.10.3730.10:FF:000001">
    <property type="entry name" value="Pyrroline-5-carboxylate reductase"/>
    <property type="match status" value="1"/>
</dbReference>
<dbReference type="SUPFAM" id="SSF48179">
    <property type="entry name" value="6-phosphogluconate dehydrogenase C-terminal domain-like"/>
    <property type="match status" value="1"/>
</dbReference>
<dbReference type="PIRSF" id="PIRSF000193">
    <property type="entry name" value="Pyrrol-5-carb_rd"/>
    <property type="match status" value="1"/>
</dbReference>
<keyword evidence="10" id="KW-1185">Reference proteome</keyword>
<comment type="subcellular location">
    <subcellularLocation>
        <location evidence="4">Cytoplasm</location>
    </subcellularLocation>
</comment>
<feature type="domain" description="Pyrroline-5-carboxylate reductase catalytic N-terminal" evidence="7">
    <location>
        <begin position="3"/>
        <end position="95"/>
    </location>
</feature>
<feature type="binding site" evidence="6">
    <location>
        <begin position="6"/>
        <end position="11"/>
    </location>
    <ligand>
        <name>NADP(+)</name>
        <dbReference type="ChEBI" id="CHEBI:58349"/>
    </ligand>
</feature>
<dbReference type="UniPathway" id="UPA00098">
    <property type="reaction ID" value="UER00361"/>
</dbReference>
<comment type="similarity">
    <text evidence="1 4">Belongs to the pyrroline-5-carboxylate reductase family.</text>
</comment>
<dbReference type="Pfam" id="PF14748">
    <property type="entry name" value="P5CR_dimer"/>
    <property type="match status" value="1"/>
</dbReference>
<dbReference type="Gene3D" id="1.10.3730.10">
    <property type="entry name" value="ProC C-terminal domain-like"/>
    <property type="match status" value="1"/>
</dbReference>
<dbReference type="Gene3D" id="3.40.50.720">
    <property type="entry name" value="NAD(P)-binding Rossmann-like Domain"/>
    <property type="match status" value="1"/>
</dbReference>
<evidence type="ECO:0000256" key="6">
    <source>
        <dbReference type="PIRSR" id="PIRSR000193-1"/>
    </source>
</evidence>
<dbReference type="InterPro" id="IPR028939">
    <property type="entry name" value="P5C_Rdtase_cat_N"/>
</dbReference>
<feature type="binding site" evidence="6">
    <location>
        <begin position="66"/>
        <end position="69"/>
    </location>
    <ligand>
        <name>NADP(+)</name>
        <dbReference type="ChEBI" id="CHEBI:58349"/>
    </ligand>
</feature>
<dbReference type="RefSeq" id="WP_109462010.1">
    <property type="nucleotide sequence ID" value="NZ_QFBC01000024.1"/>
</dbReference>
<evidence type="ECO:0000256" key="4">
    <source>
        <dbReference type="HAMAP-Rule" id="MF_01925"/>
    </source>
</evidence>
<feature type="domain" description="Pyrroline-5-carboxylate reductase dimerisation" evidence="8">
    <location>
        <begin position="159"/>
        <end position="264"/>
    </location>
</feature>
<evidence type="ECO:0000256" key="3">
    <source>
        <dbReference type="ARBA" id="ARBA00023002"/>
    </source>
</evidence>
<dbReference type="InterPro" id="IPR029036">
    <property type="entry name" value="P5CR_dimer"/>
</dbReference>
<keyword evidence="4" id="KW-0641">Proline biosynthesis</keyword>
<dbReference type="InterPro" id="IPR008927">
    <property type="entry name" value="6-PGluconate_DH-like_C_sf"/>
</dbReference>
<comment type="pathway">
    <text evidence="4">Amino-acid biosynthesis; L-proline biosynthesis; L-proline from L-glutamate 5-semialdehyde: step 1/1.</text>
</comment>
<keyword evidence="4" id="KW-0028">Amino-acid biosynthesis</keyword>
<dbReference type="InterPro" id="IPR036291">
    <property type="entry name" value="NAD(P)-bd_dom_sf"/>
</dbReference>
<dbReference type="Proteomes" id="UP000245252">
    <property type="component" value="Unassembled WGS sequence"/>
</dbReference>
<reference evidence="9 10" key="1">
    <citation type="submission" date="2018-05" db="EMBL/GenBank/DDBJ databases">
        <title>The draft genome of strain NS-104.</title>
        <authorList>
            <person name="Hang P."/>
            <person name="Jiang J."/>
        </authorList>
    </citation>
    <scope>NUCLEOTIDE SEQUENCE [LARGE SCALE GENOMIC DNA]</scope>
    <source>
        <strain evidence="9 10">NS-104</strain>
    </source>
</reference>
<keyword evidence="2 4" id="KW-0521">NADP</keyword>
<keyword evidence="3 4" id="KW-0560">Oxidoreductase</keyword>
<dbReference type="NCBIfam" id="TIGR00112">
    <property type="entry name" value="proC"/>
    <property type="match status" value="1"/>
</dbReference>
<proteinExistence type="inferred from homology"/>
<evidence type="ECO:0000313" key="10">
    <source>
        <dbReference type="Proteomes" id="UP000245252"/>
    </source>
</evidence>
<organism evidence="9 10">
    <name type="scientific">Metarhizobium album</name>
    <dbReference type="NCBI Taxonomy" id="2182425"/>
    <lineage>
        <taxon>Bacteria</taxon>
        <taxon>Pseudomonadati</taxon>
        <taxon>Pseudomonadota</taxon>
        <taxon>Alphaproteobacteria</taxon>
        <taxon>Hyphomicrobiales</taxon>
        <taxon>Rhizobiaceae</taxon>
        <taxon>Metarhizobium</taxon>
    </lineage>
</organism>
<name>A0A2U2DGQ1_9HYPH</name>
<gene>
    <name evidence="4" type="primary">proC</name>
    <name evidence="9" type="ORF">DEM27_30440</name>
</gene>
<dbReference type="EMBL" id="QFBC01000024">
    <property type="protein sequence ID" value="PWE52496.1"/>
    <property type="molecule type" value="Genomic_DNA"/>
</dbReference>
<dbReference type="GO" id="GO:0055129">
    <property type="term" value="P:L-proline biosynthetic process"/>
    <property type="evidence" value="ECO:0007669"/>
    <property type="project" value="UniProtKB-UniRule"/>
</dbReference>
<dbReference type="GO" id="GO:0004735">
    <property type="term" value="F:pyrroline-5-carboxylate reductase activity"/>
    <property type="evidence" value="ECO:0007669"/>
    <property type="project" value="UniProtKB-UniRule"/>
</dbReference>
<evidence type="ECO:0000256" key="1">
    <source>
        <dbReference type="ARBA" id="ARBA00005525"/>
    </source>
</evidence>
<comment type="catalytic activity">
    <reaction evidence="4">
        <text>L-proline + NAD(+) = (S)-1-pyrroline-5-carboxylate + NADH + 2 H(+)</text>
        <dbReference type="Rhea" id="RHEA:14105"/>
        <dbReference type="ChEBI" id="CHEBI:15378"/>
        <dbReference type="ChEBI" id="CHEBI:17388"/>
        <dbReference type="ChEBI" id="CHEBI:57540"/>
        <dbReference type="ChEBI" id="CHEBI:57945"/>
        <dbReference type="ChEBI" id="CHEBI:60039"/>
        <dbReference type="EC" id="1.5.1.2"/>
    </reaction>
</comment>
<dbReference type="PANTHER" id="PTHR11645:SF0">
    <property type="entry name" value="PYRROLINE-5-CARBOXYLATE REDUCTASE 3"/>
    <property type="match status" value="1"/>
</dbReference>
<comment type="function">
    <text evidence="4">Catalyzes the reduction of 1-pyrroline-5-carboxylate (PCA) to L-proline.</text>
</comment>
<evidence type="ECO:0000313" key="9">
    <source>
        <dbReference type="EMBL" id="PWE52496.1"/>
    </source>
</evidence>
<comment type="caution">
    <text evidence="9">The sequence shown here is derived from an EMBL/GenBank/DDBJ whole genome shotgun (WGS) entry which is preliminary data.</text>
</comment>
<evidence type="ECO:0000256" key="2">
    <source>
        <dbReference type="ARBA" id="ARBA00022857"/>
    </source>
</evidence>
<dbReference type="InterPro" id="IPR000304">
    <property type="entry name" value="Pyrroline-COOH_reductase"/>
</dbReference>
<dbReference type="AlphaFoldDB" id="A0A2U2DGQ1"/>
<dbReference type="OrthoDB" id="9805754at2"/>
<evidence type="ECO:0000256" key="5">
    <source>
        <dbReference type="NCBIfam" id="TIGR00112"/>
    </source>
</evidence>
<comment type="catalytic activity">
    <reaction evidence="4">
        <text>L-proline + NADP(+) = (S)-1-pyrroline-5-carboxylate + NADPH + 2 H(+)</text>
        <dbReference type="Rhea" id="RHEA:14109"/>
        <dbReference type="ChEBI" id="CHEBI:15378"/>
        <dbReference type="ChEBI" id="CHEBI:17388"/>
        <dbReference type="ChEBI" id="CHEBI:57783"/>
        <dbReference type="ChEBI" id="CHEBI:58349"/>
        <dbReference type="ChEBI" id="CHEBI:60039"/>
        <dbReference type="EC" id="1.5.1.2"/>
    </reaction>
</comment>
<dbReference type="Pfam" id="PF03807">
    <property type="entry name" value="F420_oxidored"/>
    <property type="match status" value="1"/>
</dbReference>
<evidence type="ECO:0000259" key="7">
    <source>
        <dbReference type="Pfam" id="PF03807"/>
    </source>
</evidence>
<sequence length="276" mass="28937">MDILLIGAGNMGFALLKRWTEFTQHRFSVVELTEALRDRARAHGAVVFAAYEDLPDNLRVDAVVLATKPQIAGDVARLYASFLKPGGFIVSIAAGVNVRTLQNYTGNAIAIVRCMPNTPVSTGLGVIACFLNDLVTPNQADSALLLLSSLGIVEIIADEALMDCFTAVAGSGPAYVFHFIEALAGAAEANGLSPDIALQVAKQTVLGAATIAAQSSTTPSELRMQVTSPNGTTAAGLAELMNTENGLSPLIHATVSAARKRSLEIDTELTKVISDQ</sequence>
<dbReference type="SUPFAM" id="SSF51735">
    <property type="entry name" value="NAD(P)-binding Rossmann-fold domains"/>
    <property type="match status" value="1"/>
</dbReference>
<dbReference type="GO" id="GO:0005737">
    <property type="term" value="C:cytoplasm"/>
    <property type="evidence" value="ECO:0007669"/>
    <property type="project" value="UniProtKB-SubCell"/>
</dbReference>
<dbReference type="EC" id="1.5.1.2" evidence="4 5"/>
<dbReference type="HAMAP" id="MF_01925">
    <property type="entry name" value="P5C_reductase"/>
    <property type="match status" value="1"/>
</dbReference>
<dbReference type="PANTHER" id="PTHR11645">
    <property type="entry name" value="PYRROLINE-5-CARBOXYLATE REDUCTASE"/>
    <property type="match status" value="1"/>
</dbReference>
<keyword evidence="4" id="KW-0963">Cytoplasm</keyword>
<accession>A0A2U2DGQ1</accession>
<protein>
    <recommendedName>
        <fullName evidence="4 5">Pyrroline-5-carboxylate reductase</fullName>
        <shortName evidence="4">P5C reductase</shortName>
        <shortName evidence="4">P5CR</shortName>
        <ecNumber evidence="4 5">1.5.1.2</ecNumber>
    </recommendedName>
    <alternativeName>
        <fullName evidence="4">PCA reductase</fullName>
    </alternativeName>
</protein>